<dbReference type="EMBL" id="KQ964276">
    <property type="protein sequence ID" value="KXJ85678.1"/>
    <property type="molecule type" value="Genomic_DNA"/>
</dbReference>
<evidence type="ECO:0000313" key="1">
    <source>
        <dbReference type="EMBL" id="KXJ85678.1"/>
    </source>
</evidence>
<accession>A0A136ILM1</accession>
<reference evidence="2" key="1">
    <citation type="submission" date="2016-02" db="EMBL/GenBank/DDBJ databases">
        <title>Draft genome sequence of Microdochium bolleyi, a fungal endophyte of beachgrass.</title>
        <authorList>
            <consortium name="DOE Joint Genome Institute"/>
            <person name="David A.S."/>
            <person name="May G."/>
            <person name="Haridas S."/>
            <person name="Lim J."/>
            <person name="Wang M."/>
            <person name="Labutti K."/>
            <person name="Lipzen A."/>
            <person name="Barry K."/>
            <person name="Grigoriev I.V."/>
        </authorList>
    </citation>
    <scope>NUCLEOTIDE SEQUENCE [LARGE SCALE GENOMIC DNA]</scope>
    <source>
        <strain evidence="2">J235TASD1</strain>
    </source>
</reference>
<sequence length="234" mass="26188">MPNSSVKPLGDIGDIITEALAPFKTIAWGELAMVNLGVKCVTSSYCFVIEDADLQKAVERLHGAGLMDAPWSYGSMVDPGQYTDKHLQLVHRRIAANYRTFDAHSVRLDCPVEWDEQLKVVLLPPSYVHLSLDSVGSDNFSLIGENLYLPDARTLLESMVRVIVTEKQSPSWEQLLAAWAVAYMYGQLNLEDGVLDSSDEEVQAWFNKRIKRHEGGLDRVSNKRTGRLLKTVQP</sequence>
<name>A0A136ILM1_9PEZI</name>
<protein>
    <submittedName>
        <fullName evidence="1">Uncharacterized protein</fullName>
    </submittedName>
</protein>
<keyword evidence="2" id="KW-1185">Reference proteome</keyword>
<gene>
    <name evidence="1" type="ORF">Micbo1qcDRAFT_141230</name>
</gene>
<evidence type="ECO:0000313" key="2">
    <source>
        <dbReference type="Proteomes" id="UP000070501"/>
    </source>
</evidence>
<dbReference type="Proteomes" id="UP000070501">
    <property type="component" value="Unassembled WGS sequence"/>
</dbReference>
<dbReference type="InParanoid" id="A0A136ILM1"/>
<proteinExistence type="predicted"/>
<organism evidence="1 2">
    <name type="scientific">Microdochium bolleyi</name>
    <dbReference type="NCBI Taxonomy" id="196109"/>
    <lineage>
        <taxon>Eukaryota</taxon>
        <taxon>Fungi</taxon>
        <taxon>Dikarya</taxon>
        <taxon>Ascomycota</taxon>
        <taxon>Pezizomycotina</taxon>
        <taxon>Sordariomycetes</taxon>
        <taxon>Xylariomycetidae</taxon>
        <taxon>Xylariales</taxon>
        <taxon>Microdochiaceae</taxon>
        <taxon>Microdochium</taxon>
    </lineage>
</organism>
<dbReference type="AlphaFoldDB" id="A0A136ILM1"/>
<dbReference type="OrthoDB" id="3700556at2759"/>